<dbReference type="GO" id="GO:0016020">
    <property type="term" value="C:membrane"/>
    <property type="evidence" value="ECO:0007669"/>
    <property type="project" value="TreeGrafter"/>
</dbReference>
<comment type="similarity">
    <text evidence="3">Belongs to the peptidase M1 family.</text>
</comment>
<sequence length="891" mass="98893">MNNENLSREEAAERSALISVDTYDVHVDLTNAKDPEFESYPTATTVRFSCNTPGAETFIDYIHHSIDSVKLNGVELKLDEVVDGARIRLANLKAENVLTIHGRSYYSRSGEGLHRYFDPSDGRVYLYTQYEPSDCRRVFPNFEQPDLKAVFNFRITAPKDWVVSSNAVLESQVTDPSDDSVSKRVFAPTAKISTYITAILAGEYFTATTTYKPKSKVNSGDIPLVAYCRQSLKPHFDYDHIFKVTENGLDFFQDLFDYPYPYPKYEQAFVPEYNIGAMENPGLVTFTEDYIFVSGATEDDLEGRTNTICHEMAHMWFGDLVTMKWWDDLWLKESFADFMGTLGAKEANHFEDAWVTFANNRKAWAYMQDQLPTTHPIVADIPHLEAASQNFDGITYAKGASVLKQLVAYVGFDTFIDAARVYFKRFEWGNTSLNDFLQVLNEVSGRDMQAWADAWLQTSGVSGLGTKRVYGEDGQLTDLILTQELPAQHPAELGRPHVAKLETFRLLDGKLVSTGVLSLEYPAERVAEHHVELTDEQKKFVGEADLLMLNAEDHTYAKVALTDEDGLQAAIEGVSTLESALSRGLIWGSLWENVRDARLPVTTYVDAVVRNVSKEPSASLLGTMVNNSQVAIATFSAPTGRERLYDALYDAFSAALAQAKPGSDEQLILLRGLISVSTNATKGEELCRDIARGAFEDTTGDIADATGIPYDQNLGWSALGALASRNLVTVDDLERASKYSPSSISSNGYAYAMAALPNAERKAAAYKTIMDDKSLSNDTLASTINGYVRGPVELREQYYGPYFDALLGVWESRSIGMATRIVRGLYPKAPYNTGSTEGLGVDDNPSVKLAQQWLEANPEAPSALRRLVLEAQDHGHRSIVAQKFNASLQAQ</sequence>
<dbReference type="GO" id="GO:0043171">
    <property type="term" value="P:peptide catabolic process"/>
    <property type="evidence" value="ECO:0007669"/>
    <property type="project" value="TreeGrafter"/>
</dbReference>
<evidence type="ECO:0000256" key="1">
    <source>
        <dbReference type="ARBA" id="ARBA00000098"/>
    </source>
</evidence>
<keyword evidence="7" id="KW-0645">Protease</keyword>
<evidence type="ECO:0000256" key="13">
    <source>
        <dbReference type="ARBA" id="ARBA00031533"/>
    </source>
</evidence>
<dbReference type="PANTHER" id="PTHR11533">
    <property type="entry name" value="PROTEASE M1 ZINC METALLOPROTEASE"/>
    <property type="match status" value="1"/>
</dbReference>
<dbReference type="InterPro" id="IPR012778">
    <property type="entry name" value="Pept_M1_aminopeptidase"/>
</dbReference>
<dbReference type="EC" id="3.4.11.2" evidence="4"/>
<proteinExistence type="inferred from homology"/>
<evidence type="ECO:0000256" key="8">
    <source>
        <dbReference type="ARBA" id="ARBA00022723"/>
    </source>
</evidence>
<evidence type="ECO:0000256" key="4">
    <source>
        <dbReference type="ARBA" id="ARBA00012564"/>
    </source>
</evidence>
<feature type="domain" description="Aminopeptidase N-like N-terminal" evidence="16">
    <location>
        <begin position="37"/>
        <end position="196"/>
    </location>
</feature>
<keyword evidence="11" id="KW-0482">Metalloprotease</keyword>
<evidence type="ECO:0000256" key="2">
    <source>
        <dbReference type="ARBA" id="ARBA00001947"/>
    </source>
</evidence>
<evidence type="ECO:0000256" key="12">
    <source>
        <dbReference type="ARBA" id="ARBA00029811"/>
    </source>
</evidence>
<dbReference type="GO" id="GO:0006508">
    <property type="term" value="P:proteolysis"/>
    <property type="evidence" value="ECO:0007669"/>
    <property type="project" value="UniProtKB-KW"/>
</dbReference>
<dbReference type="GO" id="GO:0016285">
    <property type="term" value="F:alanyl aminopeptidase activity"/>
    <property type="evidence" value="ECO:0007669"/>
    <property type="project" value="UniProtKB-EC"/>
</dbReference>
<dbReference type="Pfam" id="PF11838">
    <property type="entry name" value="ERAP1_C"/>
    <property type="match status" value="1"/>
</dbReference>
<feature type="domain" description="ERAP1-like C-terminal" evidence="15">
    <location>
        <begin position="547"/>
        <end position="874"/>
    </location>
</feature>
<dbReference type="PANTHER" id="PTHR11533:SF174">
    <property type="entry name" value="PUROMYCIN-SENSITIVE AMINOPEPTIDASE-RELATED"/>
    <property type="match status" value="1"/>
</dbReference>
<comment type="cofactor">
    <cofactor evidence="2">
        <name>Zn(2+)</name>
        <dbReference type="ChEBI" id="CHEBI:29105"/>
    </cofactor>
</comment>
<name>A0A943TAF8_9MICC</name>
<comment type="catalytic activity">
    <reaction evidence="1">
        <text>Release of an N-terminal amino acid, Xaa-|-Yaa- from a peptide, amide or arylamide. Xaa is preferably Ala, but may be most amino acids including Pro (slow action). When a terminal hydrophobic residue is followed by a prolyl residue, the two may be released as an intact Xaa-Pro dipeptide.</text>
        <dbReference type="EC" id="3.4.11.2"/>
    </reaction>
</comment>
<dbReference type="GO" id="GO:0008270">
    <property type="term" value="F:zinc ion binding"/>
    <property type="evidence" value="ECO:0007669"/>
    <property type="project" value="InterPro"/>
</dbReference>
<feature type="domain" description="Peptidase M1 membrane alanine aminopeptidase" evidence="14">
    <location>
        <begin position="243"/>
        <end position="455"/>
    </location>
</feature>
<evidence type="ECO:0000313" key="17">
    <source>
        <dbReference type="EMBL" id="MBS6634683.1"/>
    </source>
</evidence>
<reference evidence="17" key="1">
    <citation type="submission" date="2021-02" db="EMBL/GenBank/DDBJ databases">
        <title>Infant gut strain persistence is associated with maternal origin, phylogeny, and functional potential including surface adhesion and iron acquisition.</title>
        <authorList>
            <person name="Lou Y.C."/>
        </authorList>
    </citation>
    <scope>NUCLEOTIDE SEQUENCE</scope>
    <source>
        <strain evidence="17">L1_008_092G1_dasL1_008_092G1_concoct_16</strain>
    </source>
</reference>
<dbReference type="InterPro" id="IPR050344">
    <property type="entry name" value="Peptidase_M1_aminopeptidases"/>
</dbReference>
<evidence type="ECO:0000256" key="5">
    <source>
        <dbReference type="ARBA" id="ARBA00015611"/>
    </source>
</evidence>
<evidence type="ECO:0000256" key="7">
    <source>
        <dbReference type="ARBA" id="ARBA00022670"/>
    </source>
</evidence>
<dbReference type="InterPro" id="IPR042097">
    <property type="entry name" value="Aminopeptidase_N-like_N_sf"/>
</dbReference>
<dbReference type="Pfam" id="PF17900">
    <property type="entry name" value="Peptidase_M1_N"/>
    <property type="match status" value="1"/>
</dbReference>
<dbReference type="Pfam" id="PF01433">
    <property type="entry name" value="Peptidase_M1"/>
    <property type="match status" value="1"/>
</dbReference>
<evidence type="ECO:0000256" key="10">
    <source>
        <dbReference type="ARBA" id="ARBA00022833"/>
    </source>
</evidence>
<dbReference type="RefSeq" id="WP_303952300.1">
    <property type="nucleotide sequence ID" value="NZ_JAGZXI010000004.1"/>
</dbReference>
<dbReference type="FunFam" id="1.10.390.10:FF:000004">
    <property type="entry name" value="Aminopeptidase N"/>
    <property type="match status" value="1"/>
</dbReference>
<dbReference type="GO" id="GO:0070006">
    <property type="term" value="F:metalloaminopeptidase activity"/>
    <property type="evidence" value="ECO:0007669"/>
    <property type="project" value="TreeGrafter"/>
</dbReference>
<dbReference type="FunFam" id="2.60.40.1730:FF:000010">
    <property type="entry name" value="Putative aminopeptidase N"/>
    <property type="match status" value="1"/>
</dbReference>
<keyword evidence="9 17" id="KW-0378">Hydrolase</keyword>
<dbReference type="GO" id="GO:0005615">
    <property type="term" value="C:extracellular space"/>
    <property type="evidence" value="ECO:0007669"/>
    <property type="project" value="TreeGrafter"/>
</dbReference>
<evidence type="ECO:0000256" key="6">
    <source>
        <dbReference type="ARBA" id="ARBA00022438"/>
    </source>
</evidence>
<evidence type="ECO:0000259" key="15">
    <source>
        <dbReference type="Pfam" id="PF11838"/>
    </source>
</evidence>
<evidence type="ECO:0000256" key="11">
    <source>
        <dbReference type="ARBA" id="ARBA00023049"/>
    </source>
</evidence>
<dbReference type="Gene3D" id="2.60.40.1730">
    <property type="entry name" value="tricorn interacting facor f3 domain"/>
    <property type="match status" value="1"/>
</dbReference>
<dbReference type="GO" id="GO:0005737">
    <property type="term" value="C:cytoplasm"/>
    <property type="evidence" value="ECO:0007669"/>
    <property type="project" value="TreeGrafter"/>
</dbReference>
<evidence type="ECO:0000259" key="16">
    <source>
        <dbReference type="Pfam" id="PF17900"/>
    </source>
</evidence>
<dbReference type="NCBIfam" id="TIGR02412">
    <property type="entry name" value="pepN_strep_liv"/>
    <property type="match status" value="1"/>
</dbReference>
<comment type="caution">
    <text evidence="17">The sequence shown here is derived from an EMBL/GenBank/DDBJ whole genome shotgun (WGS) entry which is preliminary data.</text>
</comment>
<dbReference type="AlphaFoldDB" id="A0A943TAF8"/>
<evidence type="ECO:0000259" key="14">
    <source>
        <dbReference type="Pfam" id="PF01433"/>
    </source>
</evidence>
<dbReference type="InterPro" id="IPR001930">
    <property type="entry name" value="Peptidase_M1"/>
</dbReference>
<dbReference type="Gene3D" id="1.10.390.10">
    <property type="entry name" value="Neutral Protease Domain 2"/>
    <property type="match status" value="1"/>
</dbReference>
<keyword evidence="10" id="KW-0862">Zinc</keyword>
<dbReference type="GO" id="GO:0042277">
    <property type="term" value="F:peptide binding"/>
    <property type="evidence" value="ECO:0007669"/>
    <property type="project" value="TreeGrafter"/>
</dbReference>
<accession>A0A943TAF8</accession>
<evidence type="ECO:0000256" key="9">
    <source>
        <dbReference type="ARBA" id="ARBA00022801"/>
    </source>
</evidence>
<evidence type="ECO:0000313" key="18">
    <source>
        <dbReference type="Proteomes" id="UP000739069"/>
    </source>
</evidence>
<dbReference type="CDD" id="cd09602">
    <property type="entry name" value="M1_APN"/>
    <property type="match status" value="1"/>
</dbReference>
<dbReference type="InterPro" id="IPR045357">
    <property type="entry name" value="Aminopeptidase_N-like_N"/>
</dbReference>
<dbReference type="EMBL" id="JAGZXI010000004">
    <property type="protein sequence ID" value="MBS6634683.1"/>
    <property type="molecule type" value="Genomic_DNA"/>
</dbReference>
<dbReference type="Proteomes" id="UP000739069">
    <property type="component" value="Unassembled WGS sequence"/>
</dbReference>
<dbReference type="PRINTS" id="PR00756">
    <property type="entry name" value="ALADIPTASE"/>
</dbReference>
<gene>
    <name evidence="17" type="primary">pepN</name>
    <name evidence="17" type="ORF">KH265_03325</name>
</gene>
<keyword evidence="8" id="KW-0479">Metal-binding</keyword>
<dbReference type="SUPFAM" id="SSF63737">
    <property type="entry name" value="Leukotriene A4 hydrolase N-terminal domain"/>
    <property type="match status" value="1"/>
</dbReference>
<protein>
    <recommendedName>
        <fullName evidence="5">Aminopeptidase N</fullName>
        <ecNumber evidence="4">3.4.11.2</ecNumber>
    </recommendedName>
    <alternativeName>
        <fullName evidence="12">Alanine aminopeptidase</fullName>
    </alternativeName>
    <alternativeName>
        <fullName evidence="13">Lysyl aminopeptidase</fullName>
    </alternativeName>
</protein>
<dbReference type="InterPro" id="IPR014782">
    <property type="entry name" value="Peptidase_M1_dom"/>
</dbReference>
<evidence type="ECO:0000256" key="3">
    <source>
        <dbReference type="ARBA" id="ARBA00010136"/>
    </source>
</evidence>
<keyword evidence="6 17" id="KW-0031">Aminopeptidase</keyword>
<dbReference type="InterPro" id="IPR024571">
    <property type="entry name" value="ERAP1-like_C_dom"/>
</dbReference>
<dbReference type="InterPro" id="IPR027268">
    <property type="entry name" value="Peptidase_M4/M1_CTD_sf"/>
</dbReference>
<dbReference type="SUPFAM" id="SSF55486">
    <property type="entry name" value="Metalloproteases ('zincins'), catalytic domain"/>
    <property type="match status" value="1"/>
</dbReference>
<organism evidence="17 18">
    <name type="scientific">Rothia mucilaginosa</name>
    <dbReference type="NCBI Taxonomy" id="43675"/>
    <lineage>
        <taxon>Bacteria</taxon>
        <taxon>Bacillati</taxon>
        <taxon>Actinomycetota</taxon>
        <taxon>Actinomycetes</taxon>
        <taxon>Micrococcales</taxon>
        <taxon>Micrococcaceae</taxon>
        <taxon>Rothia</taxon>
    </lineage>
</organism>